<protein>
    <submittedName>
        <fullName evidence="1">Protein GAMETE EXPRESSED 3</fullName>
    </submittedName>
</protein>
<reference evidence="1 2" key="1">
    <citation type="submission" date="2023-10" db="EMBL/GenBank/DDBJ databases">
        <title>Chromosome-scale genome assembly provides insights into flower coloration mechanisms of Canna indica.</title>
        <authorList>
            <person name="Li C."/>
        </authorList>
    </citation>
    <scope>NUCLEOTIDE SEQUENCE [LARGE SCALE GENOMIC DNA]</scope>
    <source>
        <tissue evidence="1">Flower</tissue>
    </source>
</reference>
<organism evidence="1 2">
    <name type="scientific">Canna indica</name>
    <name type="common">Indian-shot</name>
    <dbReference type="NCBI Taxonomy" id="4628"/>
    <lineage>
        <taxon>Eukaryota</taxon>
        <taxon>Viridiplantae</taxon>
        <taxon>Streptophyta</taxon>
        <taxon>Embryophyta</taxon>
        <taxon>Tracheophyta</taxon>
        <taxon>Spermatophyta</taxon>
        <taxon>Magnoliopsida</taxon>
        <taxon>Liliopsida</taxon>
        <taxon>Zingiberales</taxon>
        <taxon>Cannaceae</taxon>
        <taxon>Canna</taxon>
    </lineage>
</organism>
<evidence type="ECO:0000313" key="2">
    <source>
        <dbReference type="Proteomes" id="UP001327560"/>
    </source>
</evidence>
<proteinExistence type="predicted"/>
<name>A0AAQ3JTL7_9LILI</name>
<keyword evidence="2" id="KW-1185">Reference proteome</keyword>
<sequence>MVLRVCGEDRDCRFLRSTIGQESHMAIESDAVHSYQVRRKAFNMVISRLEQRAAVDATNNEALEQLGVVGVVRAIFILAFDFSS</sequence>
<evidence type="ECO:0000313" key="1">
    <source>
        <dbReference type="EMBL" id="WOK94235.1"/>
    </source>
</evidence>
<gene>
    <name evidence="1" type="ORF">Cni_G02937</name>
</gene>
<dbReference type="Proteomes" id="UP001327560">
    <property type="component" value="Chromosome 1"/>
</dbReference>
<accession>A0AAQ3JTL7</accession>
<dbReference type="AlphaFoldDB" id="A0AAQ3JTL7"/>
<dbReference type="EMBL" id="CP136890">
    <property type="protein sequence ID" value="WOK94235.1"/>
    <property type="molecule type" value="Genomic_DNA"/>
</dbReference>